<dbReference type="OrthoDB" id="9804829at2"/>
<gene>
    <name evidence="2" type="ORF">HWH42_07255</name>
    <name evidence="4" type="ORF">NCTC12360_02299</name>
    <name evidence="3" type="ORF">P7E30_11945</name>
</gene>
<evidence type="ECO:0000256" key="1">
    <source>
        <dbReference type="SAM" id="Phobius"/>
    </source>
</evidence>
<dbReference type="Proteomes" id="UP001183682">
    <property type="component" value="Unassembled WGS sequence"/>
</dbReference>
<dbReference type="EMBL" id="JABXJK010000034">
    <property type="protein sequence ID" value="MBA0972379.1"/>
    <property type="molecule type" value="Genomic_DNA"/>
</dbReference>
<evidence type="ECO:0000313" key="2">
    <source>
        <dbReference type="EMBL" id="MBA0972379.1"/>
    </source>
</evidence>
<name>A0A1L8U213_ENTGA</name>
<protein>
    <submittedName>
        <fullName evidence="2">DUF1700 domain-containing protein</fullName>
    </submittedName>
    <submittedName>
        <fullName evidence="4">Predicted membrane protein</fullName>
    </submittedName>
</protein>
<proteinExistence type="predicted"/>
<reference evidence="3" key="3">
    <citation type="submission" date="2023-03" db="EMBL/GenBank/DDBJ databases">
        <authorList>
            <person name="Shen W."/>
            <person name="Cai J."/>
        </authorList>
    </citation>
    <scope>NUCLEOTIDE SEQUENCE</scope>
    <source>
        <strain evidence="3">K69-2</strain>
    </source>
</reference>
<feature type="transmembrane region" description="Helical" evidence="1">
    <location>
        <begin position="78"/>
        <end position="109"/>
    </location>
</feature>
<evidence type="ECO:0000313" key="6">
    <source>
        <dbReference type="Proteomes" id="UP000571857"/>
    </source>
</evidence>
<feature type="transmembrane region" description="Helical" evidence="1">
    <location>
        <begin position="148"/>
        <end position="168"/>
    </location>
</feature>
<reference evidence="4 5" key="1">
    <citation type="submission" date="2018-06" db="EMBL/GenBank/DDBJ databases">
        <authorList>
            <consortium name="Pathogen Informatics"/>
            <person name="Doyle S."/>
        </authorList>
    </citation>
    <scope>NUCLEOTIDE SEQUENCE [LARGE SCALE GENOMIC DNA]</scope>
    <source>
        <strain evidence="4 5">NCTC12360</strain>
    </source>
</reference>
<evidence type="ECO:0000313" key="3">
    <source>
        <dbReference type="EMBL" id="MDT2690909.1"/>
    </source>
</evidence>
<dbReference type="Proteomes" id="UP000571857">
    <property type="component" value="Unassembled WGS sequence"/>
</dbReference>
<sequence length="196" mass="21760">MDRITFIKSLAAELAYKTKPSEIHHLIDYYDEMIQDLMEEGLSEVEAVARLGTPQSIAQSALGAEEIVVKVPRRFHPFLLVIIFLGFPLWGSLLLTVLLLMLSGLIVIWCLPFSTSVIGITSLIGGIASVVLSPLLLSQGLHFSITQLGLGVTMFGIGLVCMIFTYMLSKPILGWTQQFIHLPKALYKNFQKQVVR</sequence>
<reference evidence="2 6" key="2">
    <citation type="submission" date="2020-06" db="EMBL/GenBank/DDBJ databases">
        <title>Crossreactivity between MHC class I-restricted antigens from cancer cells and an enterococcal bacteriophage.</title>
        <authorList>
            <person name="Fluckiger A."/>
            <person name="Daillere R."/>
            <person name="Sassi M."/>
            <person name="Cattoir V."/>
            <person name="Kroemer G."/>
            <person name="Zitvogel L."/>
        </authorList>
    </citation>
    <scope>NUCLEOTIDE SEQUENCE [LARGE SCALE GENOMIC DNA]</scope>
    <source>
        <strain evidence="2 6">EG4</strain>
    </source>
</reference>
<keyword evidence="1" id="KW-0472">Membrane</keyword>
<dbReference type="RefSeq" id="WP_005473031.1">
    <property type="nucleotide sequence ID" value="NZ_BSYC01000001.1"/>
</dbReference>
<feature type="transmembrane region" description="Helical" evidence="1">
    <location>
        <begin position="115"/>
        <end position="136"/>
    </location>
</feature>
<organism evidence="4 5">
    <name type="scientific">Enterococcus gallinarum</name>
    <dbReference type="NCBI Taxonomy" id="1353"/>
    <lineage>
        <taxon>Bacteria</taxon>
        <taxon>Bacillati</taxon>
        <taxon>Bacillota</taxon>
        <taxon>Bacilli</taxon>
        <taxon>Lactobacillales</taxon>
        <taxon>Enterococcaceae</taxon>
        <taxon>Enterococcus</taxon>
    </lineage>
</organism>
<keyword evidence="5" id="KW-1185">Reference proteome</keyword>
<dbReference type="Proteomes" id="UP000254807">
    <property type="component" value="Unassembled WGS sequence"/>
</dbReference>
<evidence type="ECO:0000313" key="4">
    <source>
        <dbReference type="EMBL" id="STD83812.1"/>
    </source>
</evidence>
<keyword evidence="1" id="KW-1133">Transmembrane helix</keyword>
<dbReference type="EMBL" id="JARPZN010000008">
    <property type="protein sequence ID" value="MDT2690909.1"/>
    <property type="molecule type" value="Genomic_DNA"/>
</dbReference>
<accession>A0A1L8U213</accession>
<dbReference type="Pfam" id="PF22564">
    <property type="entry name" value="HAAS"/>
    <property type="match status" value="1"/>
</dbReference>
<dbReference type="AlphaFoldDB" id="A0A1L8U213"/>
<dbReference type="EMBL" id="UFYW01000001">
    <property type="protein sequence ID" value="STD83812.1"/>
    <property type="molecule type" value="Genomic_DNA"/>
</dbReference>
<keyword evidence="1" id="KW-0812">Transmembrane</keyword>
<evidence type="ECO:0000313" key="5">
    <source>
        <dbReference type="Proteomes" id="UP000254807"/>
    </source>
</evidence>